<gene>
    <name evidence="8" type="ORF">KK078_11095</name>
</gene>
<dbReference type="SUPFAM" id="SSF48452">
    <property type="entry name" value="TPR-like"/>
    <property type="match status" value="1"/>
</dbReference>
<dbReference type="Gene3D" id="1.25.40.390">
    <property type="match status" value="1"/>
</dbReference>
<evidence type="ECO:0000256" key="5">
    <source>
        <dbReference type="ARBA" id="ARBA00023237"/>
    </source>
</evidence>
<reference evidence="8 9" key="1">
    <citation type="submission" date="2021-05" db="EMBL/GenBank/DDBJ databases">
        <title>A Polyphasic approach of four new species of the genus Ohtaekwangia: Ohtaekwangia histidinii sp. nov., Ohtaekwangia cretensis sp. nov., Ohtaekwangia indiensis sp. nov., Ohtaekwangia reichenbachii sp. nov. from diverse environment.</title>
        <authorList>
            <person name="Octaviana S."/>
        </authorList>
    </citation>
    <scope>NUCLEOTIDE SEQUENCE [LARGE SCALE GENOMIC DNA]</scope>
    <source>
        <strain evidence="8 9">PWU37</strain>
    </source>
</reference>
<proteinExistence type="inferred from homology"/>
<dbReference type="InterPro" id="IPR012944">
    <property type="entry name" value="SusD_RagB_dom"/>
</dbReference>
<feature type="domain" description="SusD-like N-terminal" evidence="7">
    <location>
        <begin position="87"/>
        <end position="230"/>
    </location>
</feature>
<evidence type="ECO:0000313" key="8">
    <source>
        <dbReference type="EMBL" id="MBT1687109.1"/>
    </source>
</evidence>
<evidence type="ECO:0000259" key="7">
    <source>
        <dbReference type="Pfam" id="PF14322"/>
    </source>
</evidence>
<evidence type="ECO:0000259" key="6">
    <source>
        <dbReference type="Pfam" id="PF07980"/>
    </source>
</evidence>
<dbReference type="Proteomes" id="UP001319180">
    <property type="component" value="Unassembled WGS sequence"/>
</dbReference>
<dbReference type="Pfam" id="PF14322">
    <property type="entry name" value="SusD-like_3"/>
    <property type="match status" value="1"/>
</dbReference>
<evidence type="ECO:0000313" key="9">
    <source>
        <dbReference type="Proteomes" id="UP001319180"/>
    </source>
</evidence>
<accession>A0AAP2GD88</accession>
<dbReference type="EMBL" id="JAHESC010000013">
    <property type="protein sequence ID" value="MBT1687109.1"/>
    <property type="molecule type" value="Genomic_DNA"/>
</dbReference>
<dbReference type="GO" id="GO:0009279">
    <property type="term" value="C:cell outer membrane"/>
    <property type="evidence" value="ECO:0007669"/>
    <property type="project" value="UniProtKB-SubCell"/>
</dbReference>
<protein>
    <submittedName>
        <fullName evidence="8">RagB/SusD family nutrient uptake outer membrane protein</fullName>
    </submittedName>
</protein>
<keyword evidence="9" id="KW-1185">Reference proteome</keyword>
<organism evidence="8 9">
    <name type="scientific">Dawidia soli</name>
    <dbReference type="NCBI Taxonomy" id="2782352"/>
    <lineage>
        <taxon>Bacteria</taxon>
        <taxon>Pseudomonadati</taxon>
        <taxon>Bacteroidota</taxon>
        <taxon>Cytophagia</taxon>
        <taxon>Cytophagales</taxon>
        <taxon>Chryseotaleaceae</taxon>
        <taxon>Dawidia</taxon>
    </lineage>
</organism>
<evidence type="ECO:0000256" key="1">
    <source>
        <dbReference type="ARBA" id="ARBA00004442"/>
    </source>
</evidence>
<dbReference type="InterPro" id="IPR011990">
    <property type="entry name" value="TPR-like_helical_dom_sf"/>
</dbReference>
<name>A0AAP2GD88_9BACT</name>
<dbReference type="InterPro" id="IPR033985">
    <property type="entry name" value="SusD-like_N"/>
</dbReference>
<keyword evidence="3" id="KW-0732">Signal</keyword>
<dbReference type="Pfam" id="PF07980">
    <property type="entry name" value="SusD_RagB"/>
    <property type="match status" value="1"/>
</dbReference>
<dbReference type="AlphaFoldDB" id="A0AAP2GD88"/>
<dbReference type="RefSeq" id="WP_254090343.1">
    <property type="nucleotide sequence ID" value="NZ_JAHESC010000013.1"/>
</dbReference>
<evidence type="ECO:0000256" key="4">
    <source>
        <dbReference type="ARBA" id="ARBA00023136"/>
    </source>
</evidence>
<dbReference type="CDD" id="cd08977">
    <property type="entry name" value="SusD"/>
    <property type="match status" value="1"/>
</dbReference>
<comment type="subcellular location">
    <subcellularLocation>
        <location evidence="1">Cell outer membrane</location>
    </subcellularLocation>
</comment>
<sequence length="468" mass="53161">MSNSGYNIVFTIFVLIVFIVTMSCDDFLKVDVEKSQITKDAVFSNPVTATSAVTGIYSDMYNTLGSFASGSYRSVTGLCAMSGGELNYYPDDAEYLAFEKYKVMPTNTNVLSLWTSMYYAIYGANNVIEGLNKSSGLALDLKNQLLGEALFIRAFSYFYLVNLFGPVPIVNTTDYLSNSILSRNEVSDVYRFIISDLRLAQSLVSNEYLNNSRTRPNRCAVTTLLSRVYLYTGDHENAELQATDIIEDSRYELLDNLDEVFLSDSREAIWQLRPSLPSYNTNEAEVFLLDAPPDISPYNPFAITNELLQSFEENDLRMDRWVNLLASDSADFFYPFKYRISYGSLLEYSMVFRLAEIYLIRSESRAIQGNLAGAIADLDSIRNRAMLPLFSDFNPSVSKGDLIIAIEHERQVELFTEWGHRWMDLKRTRRADQILSGNDGYSYDAKLYPIPQSEFERNRSLGSQNPGY</sequence>
<evidence type="ECO:0000256" key="3">
    <source>
        <dbReference type="ARBA" id="ARBA00022729"/>
    </source>
</evidence>
<keyword evidence="5" id="KW-0998">Cell outer membrane</keyword>
<keyword evidence="4" id="KW-0472">Membrane</keyword>
<comment type="similarity">
    <text evidence="2">Belongs to the SusD family.</text>
</comment>
<comment type="caution">
    <text evidence="8">The sequence shown here is derived from an EMBL/GenBank/DDBJ whole genome shotgun (WGS) entry which is preliminary data.</text>
</comment>
<evidence type="ECO:0000256" key="2">
    <source>
        <dbReference type="ARBA" id="ARBA00006275"/>
    </source>
</evidence>
<feature type="domain" description="RagB/SusD" evidence="6">
    <location>
        <begin position="348"/>
        <end position="468"/>
    </location>
</feature>